<organism evidence="2 3">
    <name type="scientific">Clostridium magnum DSM 2767</name>
    <dbReference type="NCBI Taxonomy" id="1121326"/>
    <lineage>
        <taxon>Bacteria</taxon>
        <taxon>Bacillati</taxon>
        <taxon>Bacillota</taxon>
        <taxon>Clostridia</taxon>
        <taxon>Eubacteriales</taxon>
        <taxon>Clostridiaceae</taxon>
        <taxon>Clostridium</taxon>
    </lineage>
</organism>
<proteinExistence type="predicted"/>
<dbReference type="EMBL" id="LWAE01000002">
    <property type="protein sequence ID" value="KZL92318.1"/>
    <property type="molecule type" value="Genomic_DNA"/>
</dbReference>
<dbReference type="AlphaFoldDB" id="A0A161WYX4"/>
<dbReference type="PATRIC" id="fig|1121326.3.peg.2118"/>
<comment type="caution">
    <text evidence="2">The sequence shown here is derived from an EMBL/GenBank/DDBJ whole genome shotgun (WGS) entry which is preliminary data.</text>
</comment>
<sequence>MSKQKNSAPGIQKEKERKSNNSESKHIKKTHREG</sequence>
<evidence type="ECO:0000313" key="3">
    <source>
        <dbReference type="Proteomes" id="UP000076603"/>
    </source>
</evidence>
<name>A0A161WYX4_9CLOT</name>
<feature type="region of interest" description="Disordered" evidence="1">
    <location>
        <begin position="1"/>
        <end position="34"/>
    </location>
</feature>
<dbReference type="Proteomes" id="UP000076603">
    <property type="component" value="Unassembled WGS sequence"/>
</dbReference>
<evidence type="ECO:0000313" key="2">
    <source>
        <dbReference type="EMBL" id="KZL92318.1"/>
    </source>
</evidence>
<feature type="compositionally biased region" description="Basic and acidic residues" evidence="1">
    <location>
        <begin position="12"/>
        <end position="25"/>
    </location>
</feature>
<keyword evidence="3" id="KW-1185">Reference proteome</keyword>
<protein>
    <submittedName>
        <fullName evidence="2">Uncharacterized protein</fullName>
    </submittedName>
</protein>
<accession>A0A161WYX4</accession>
<gene>
    <name evidence="2" type="ORF">CLMAG_21270</name>
</gene>
<evidence type="ECO:0000256" key="1">
    <source>
        <dbReference type="SAM" id="MobiDB-lite"/>
    </source>
</evidence>
<reference evidence="2 3" key="1">
    <citation type="submission" date="2016-04" db="EMBL/GenBank/DDBJ databases">
        <title>Genome sequence of Clostridium magnum DSM 2767.</title>
        <authorList>
            <person name="Poehlein A."/>
            <person name="Uhlig R."/>
            <person name="Fischer R."/>
            <person name="Bahl H."/>
            <person name="Daniel R."/>
        </authorList>
    </citation>
    <scope>NUCLEOTIDE SEQUENCE [LARGE SCALE GENOMIC DNA]</scope>
    <source>
        <strain evidence="2 3">DSM 2767</strain>
    </source>
</reference>